<dbReference type="EMBL" id="SPHZ02000004">
    <property type="protein sequence ID" value="KAF0921947.1"/>
    <property type="molecule type" value="Genomic_DNA"/>
</dbReference>
<name>A0A6G1EB27_9ORYZ</name>
<protein>
    <submittedName>
        <fullName evidence="1">Uncharacterized protein</fullName>
    </submittedName>
</protein>
<sequence length="93" mass="10501">MSDGKFALAVPVTLPAPAAAATARRRPRRLHHHLLRADFIFSTKAFYIKFLKDTLGYTGEEDVDVKEAELRELCAKLEDQTTMIDGIWNLDVL</sequence>
<comment type="caution">
    <text evidence="1">The sequence shown here is derived from an EMBL/GenBank/DDBJ whole genome shotgun (WGS) entry which is preliminary data.</text>
</comment>
<evidence type="ECO:0000313" key="2">
    <source>
        <dbReference type="Proteomes" id="UP000479710"/>
    </source>
</evidence>
<keyword evidence="2" id="KW-1185">Reference proteome</keyword>
<evidence type="ECO:0000313" key="1">
    <source>
        <dbReference type="EMBL" id="KAF0921947.1"/>
    </source>
</evidence>
<organism evidence="1 2">
    <name type="scientific">Oryza meyeriana var. granulata</name>
    <dbReference type="NCBI Taxonomy" id="110450"/>
    <lineage>
        <taxon>Eukaryota</taxon>
        <taxon>Viridiplantae</taxon>
        <taxon>Streptophyta</taxon>
        <taxon>Embryophyta</taxon>
        <taxon>Tracheophyta</taxon>
        <taxon>Spermatophyta</taxon>
        <taxon>Magnoliopsida</taxon>
        <taxon>Liliopsida</taxon>
        <taxon>Poales</taxon>
        <taxon>Poaceae</taxon>
        <taxon>BOP clade</taxon>
        <taxon>Oryzoideae</taxon>
        <taxon>Oryzeae</taxon>
        <taxon>Oryzinae</taxon>
        <taxon>Oryza</taxon>
        <taxon>Oryza meyeriana</taxon>
    </lineage>
</organism>
<dbReference type="Proteomes" id="UP000479710">
    <property type="component" value="Unassembled WGS sequence"/>
</dbReference>
<gene>
    <name evidence="1" type="ORF">E2562_020555</name>
</gene>
<proteinExistence type="predicted"/>
<reference evidence="1 2" key="1">
    <citation type="submission" date="2019-11" db="EMBL/GenBank/DDBJ databases">
        <title>Whole genome sequence of Oryza granulata.</title>
        <authorList>
            <person name="Li W."/>
        </authorList>
    </citation>
    <scope>NUCLEOTIDE SEQUENCE [LARGE SCALE GENOMIC DNA]</scope>
    <source>
        <strain evidence="2">cv. Menghai</strain>
        <tissue evidence="1">Leaf</tissue>
    </source>
</reference>
<dbReference type="AlphaFoldDB" id="A0A6G1EB27"/>
<accession>A0A6G1EB27</accession>